<dbReference type="GeneID" id="24170845"/>
<evidence type="ECO:0000256" key="5">
    <source>
        <dbReference type="SAM" id="MobiDB-lite"/>
    </source>
</evidence>
<evidence type="ECO:0000313" key="7">
    <source>
        <dbReference type="Proteomes" id="UP000201190"/>
    </source>
</evidence>
<dbReference type="InterPro" id="IPR011604">
    <property type="entry name" value="PDDEXK-like_dom_sf"/>
</dbReference>
<keyword evidence="1" id="KW-0540">Nuclease</keyword>
<keyword evidence="7" id="KW-1185">Reference proteome</keyword>
<dbReference type="GO" id="GO:0004527">
    <property type="term" value="F:exonuclease activity"/>
    <property type="evidence" value="ECO:0007669"/>
    <property type="project" value="UniProtKB-KW"/>
</dbReference>
<dbReference type="Pfam" id="PF01771">
    <property type="entry name" value="Viral_alk_exo"/>
    <property type="match status" value="1"/>
</dbReference>
<sequence length="458" mass="52924">MNFLEKTDTSNKSRNSNKNHDNNKEYEVRAIQMALNDKERLLCDRYLYSNYVNSLTENSELLKRSDIMELEKATRNQAKNALWNVLRLDRQTASSANVATLVPTTAAMSFGIAQEKIVKKNEQLINQIRQCVEKTMGERVAETVLECGMFLSRRGLNSASPDAYMRMATPDETLVPIEIKCPSSYANTTVDDVRNAMNTRKPRYRVKRTALSVNRSGQPIFVVEAKDPHYRQMQRQMYVLDSPLCVYVVRFKDSHVVMTVNRDVEFYNKENETERVLYETFVQRNKHDAVLVHQRRRIDTFSNKQHNLCKEDIARLTHDGFYYKFGVVVCAFCRISYEIDAADTGSRRVDTILREHRNLDVCRADKDDRNKKIIQHKHPEYFQHKARVETLTKANLDPRLADRGVFYMEASGDDKTACKLVTFCCDASTTDTKSTTVLMHAADCEYIKIIDRRGAATQ</sequence>
<dbReference type="SUPFAM" id="SSF57924">
    <property type="entry name" value="Inhibitor of apoptosis (IAP) repeat"/>
    <property type="match status" value="1"/>
</dbReference>
<dbReference type="InterPro" id="IPR011335">
    <property type="entry name" value="Restrct_endonuc-II-like"/>
</dbReference>
<evidence type="ECO:0000313" key="6">
    <source>
        <dbReference type="EMBL" id="AKC91642.1"/>
    </source>
</evidence>
<feature type="compositionally biased region" description="Basic and acidic residues" evidence="5">
    <location>
        <begin position="1"/>
        <end position="11"/>
    </location>
</feature>
<dbReference type="PANTHER" id="PTHR46609">
    <property type="entry name" value="EXONUCLEASE, PHAGE-TYPE/RECB, C-TERMINAL DOMAIN-CONTAINING PROTEIN"/>
    <property type="match status" value="1"/>
</dbReference>
<keyword evidence="2" id="KW-0255">Endonuclease</keyword>
<evidence type="ECO:0000256" key="4">
    <source>
        <dbReference type="ARBA" id="ARBA00022839"/>
    </source>
</evidence>
<proteinExistence type="predicted"/>
<dbReference type="RefSeq" id="YP_009133224.1">
    <property type="nucleotide sequence ID" value="NC_026922.1"/>
</dbReference>
<name>A0A0E3Z884_9ABAC</name>
<feature type="region of interest" description="Disordered" evidence="5">
    <location>
        <begin position="1"/>
        <end position="24"/>
    </location>
</feature>
<accession>A0A0E3Z884</accession>
<dbReference type="EMBL" id="KP752043">
    <property type="protein sequence ID" value="AKC91642.1"/>
    <property type="molecule type" value="Genomic_DNA"/>
</dbReference>
<dbReference type="InterPro" id="IPR051703">
    <property type="entry name" value="NF-kappa-B_Signaling_Reg"/>
</dbReference>
<dbReference type="OrthoDB" id="9306at10239"/>
<dbReference type="PANTHER" id="PTHR46609:SF8">
    <property type="entry name" value="YQAJ VIRAL RECOMBINASE DOMAIN-CONTAINING PROTEIN"/>
    <property type="match status" value="1"/>
</dbReference>
<dbReference type="Gene3D" id="3.90.320.10">
    <property type="match status" value="1"/>
</dbReference>
<reference evidence="6 7" key="1">
    <citation type="journal article" date="2015" name="Genome Announc.">
        <title>Genome Sequence of an Alphabaculovirus Isolated from the Oak Looper, Lambdina fiscellaria, Contains a Putative 2-Kilobase-Pair Transposable Element Encoding a Transposase and a FLYWCH Domain-Containing Protein.</title>
        <authorList>
            <person name="Rohrmann G.F."/>
            <person name="Erlandson M.A."/>
            <person name="Theilmann D.A."/>
        </authorList>
    </citation>
    <scope>NUCLEOTIDE SEQUENCE [LARGE SCALE GENOMIC DNA]</scope>
    <source>
        <strain evidence="6">GR15</strain>
    </source>
</reference>
<evidence type="ECO:0000256" key="1">
    <source>
        <dbReference type="ARBA" id="ARBA00022722"/>
    </source>
</evidence>
<keyword evidence="3" id="KW-0378">Hydrolase</keyword>
<protein>
    <submittedName>
        <fullName evidence="6">Alk-exo</fullName>
    </submittedName>
</protein>
<dbReference type="InterPro" id="IPR034720">
    <property type="entry name" value="Viral_alk_exo"/>
</dbReference>
<dbReference type="GO" id="GO:0004519">
    <property type="term" value="F:endonuclease activity"/>
    <property type="evidence" value="ECO:0007669"/>
    <property type="project" value="UniProtKB-KW"/>
</dbReference>
<dbReference type="KEGG" id="vg:24170845"/>
<keyword evidence="4" id="KW-0269">Exonuclease</keyword>
<dbReference type="SUPFAM" id="SSF52980">
    <property type="entry name" value="Restriction endonuclease-like"/>
    <property type="match status" value="1"/>
</dbReference>
<organism evidence="6 7">
    <name type="scientific">Lambdina fiscellaria nucleopolyhedrovirus</name>
    <dbReference type="NCBI Taxonomy" id="1642929"/>
    <lineage>
        <taxon>Viruses</taxon>
        <taxon>Viruses incertae sedis</taxon>
        <taxon>Naldaviricetes</taxon>
        <taxon>Lefavirales</taxon>
        <taxon>Baculoviridae</taxon>
        <taxon>Alphabaculovirus</taxon>
        <taxon>Alphabaculovirus lafiscellariae</taxon>
    </lineage>
</organism>
<evidence type="ECO:0000256" key="2">
    <source>
        <dbReference type="ARBA" id="ARBA00022759"/>
    </source>
</evidence>
<dbReference type="Proteomes" id="UP000201190">
    <property type="component" value="Segment"/>
</dbReference>
<evidence type="ECO:0000256" key="3">
    <source>
        <dbReference type="ARBA" id="ARBA00022801"/>
    </source>
</evidence>